<dbReference type="Proteomes" id="UP000515211">
    <property type="component" value="Chromosome 3"/>
</dbReference>
<accession>A0A9C6TUW0</accession>
<reference evidence="1" key="1">
    <citation type="journal article" date="2016" name="Nat. Genet.">
        <title>The genome sequences of Arachis duranensis and Arachis ipaensis, the diploid ancestors of cultivated peanut.</title>
        <authorList>
            <person name="Bertioli D.J."/>
            <person name="Cannon S.B."/>
            <person name="Froenicke L."/>
            <person name="Huang G."/>
            <person name="Farmer A.D."/>
            <person name="Cannon E.K."/>
            <person name="Liu X."/>
            <person name="Gao D."/>
            <person name="Clevenger J."/>
            <person name="Dash S."/>
            <person name="Ren L."/>
            <person name="Moretzsohn M.C."/>
            <person name="Shirasawa K."/>
            <person name="Huang W."/>
            <person name="Vidigal B."/>
            <person name="Abernathy B."/>
            <person name="Chu Y."/>
            <person name="Niederhuth C.E."/>
            <person name="Umale P."/>
            <person name="Araujo A.C."/>
            <person name="Kozik A."/>
            <person name="Kim K.D."/>
            <person name="Burow M.D."/>
            <person name="Varshney R.K."/>
            <person name="Wang X."/>
            <person name="Zhang X."/>
            <person name="Barkley N."/>
            <person name="Guimaraes P.M."/>
            <person name="Isobe S."/>
            <person name="Guo B."/>
            <person name="Liao B."/>
            <person name="Stalker H.T."/>
            <person name="Schmitz R.J."/>
            <person name="Scheffler B.E."/>
            <person name="Leal-Bertioli S.C."/>
            <person name="Xun X."/>
            <person name="Jackson S.A."/>
            <person name="Michelmore R."/>
            <person name="Ozias-Akins P."/>
        </authorList>
    </citation>
    <scope>NUCLEOTIDE SEQUENCE [LARGE SCALE GENOMIC DNA]</scope>
    <source>
        <strain evidence="1">cv. V14167</strain>
    </source>
</reference>
<dbReference type="AlphaFoldDB" id="A0A9C6TUW0"/>
<protein>
    <submittedName>
        <fullName evidence="2">Uncharacterized protein LOC110279043 isoform X1</fullName>
    </submittedName>
</protein>
<gene>
    <name evidence="2" type="primary">LOC110279043</name>
</gene>
<sequence>MNSPACSSEALRRALFGLHLNDVSSLKSKAIRNKMATAGEVIEYRCRIHATNGKKTLSTLKYKILLWTLLVMEKLVDIVHFLHLEIHEAFGSASAFRNYK</sequence>
<organism evidence="1 2">
    <name type="scientific">Arachis duranensis</name>
    <name type="common">Wild peanut</name>
    <dbReference type="NCBI Taxonomy" id="130453"/>
    <lineage>
        <taxon>Eukaryota</taxon>
        <taxon>Viridiplantae</taxon>
        <taxon>Streptophyta</taxon>
        <taxon>Embryophyta</taxon>
        <taxon>Tracheophyta</taxon>
        <taxon>Spermatophyta</taxon>
        <taxon>Magnoliopsida</taxon>
        <taxon>eudicotyledons</taxon>
        <taxon>Gunneridae</taxon>
        <taxon>Pentapetalae</taxon>
        <taxon>rosids</taxon>
        <taxon>fabids</taxon>
        <taxon>Fabales</taxon>
        <taxon>Fabaceae</taxon>
        <taxon>Papilionoideae</taxon>
        <taxon>50 kb inversion clade</taxon>
        <taxon>dalbergioids sensu lato</taxon>
        <taxon>Dalbergieae</taxon>
        <taxon>Pterocarpus clade</taxon>
        <taxon>Arachis</taxon>
    </lineage>
</organism>
<name>A0A9C6TUW0_ARADU</name>
<dbReference type="KEGG" id="adu:110279043"/>
<evidence type="ECO:0000313" key="2">
    <source>
        <dbReference type="RefSeq" id="XP_052115468.1"/>
    </source>
</evidence>
<proteinExistence type="predicted"/>
<keyword evidence="1" id="KW-1185">Reference proteome</keyword>
<evidence type="ECO:0000313" key="1">
    <source>
        <dbReference type="Proteomes" id="UP000515211"/>
    </source>
</evidence>
<reference evidence="2" key="2">
    <citation type="submission" date="2025-08" db="UniProtKB">
        <authorList>
            <consortium name="RefSeq"/>
        </authorList>
    </citation>
    <scope>IDENTIFICATION</scope>
    <source>
        <tissue evidence="2">Whole plant</tissue>
    </source>
</reference>
<dbReference type="RefSeq" id="XP_052115468.1">
    <property type="nucleotide sequence ID" value="XM_052259508.1"/>
</dbReference>
<dbReference type="GeneID" id="110279043"/>